<dbReference type="Proteomes" id="UP001066276">
    <property type="component" value="Chromosome 8"/>
</dbReference>
<accession>A0AAV7NHF6</accession>
<proteinExistence type="predicted"/>
<protein>
    <submittedName>
        <fullName evidence="1">Uncharacterized protein</fullName>
    </submittedName>
</protein>
<name>A0AAV7NHF6_PLEWA</name>
<sequence length="114" mass="12766">MGHNRTDKSGATGSVAHELVEMEERMNSSDISLAATLAEHFQKFNDILNAVIDIKATLELKIDSLRIDMGHLREYHKKLKERVEATENAIPDMQPLVSDATSNISALQKEKLHL</sequence>
<evidence type="ECO:0000313" key="2">
    <source>
        <dbReference type="Proteomes" id="UP001066276"/>
    </source>
</evidence>
<dbReference type="AlphaFoldDB" id="A0AAV7NHF6"/>
<keyword evidence="2" id="KW-1185">Reference proteome</keyword>
<reference evidence="1" key="1">
    <citation type="journal article" date="2022" name="bioRxiv">
        <title>Sequencing and chromosome-scale assembly of the giantPleurodeles waltlgenome.</title>
        <authorList>
            <person name="Brown T."/>
            <person name="Elewa A."/>
            <person name="Iarovenko S."/>
            <person name="Subramanian E."/>
            <person name="Araus A.J."/>
            <person name="Petzold A."/>
            <person name="Susuki M."/>
            <person name="Suzuki K.-i.T."/>
            <person name="Hayashi T."/>
            <person name="Toyoda A."/>
            <person name="Oliveira C."/>
            <person name="Osipova E."/>
            <person name="Leigh N.D."/>
            <person name="Simon A."/>
            <person name="Yun M.H."/>
        </authorList>
    </citation>
    <scope>NUCLEOTIDE SEQUENCE</scope>
    <source>
        <strain evidence="1">20211129_DDA</strain>
        <tissue evidence="1">Liver</tissue>
    </source>
</reference>
<gene>
    <name evidence="1" type="ORF">NDU88_003706</name>
</gene>
<organism evidence="1 2">
    <name type="scientific">Pleurodeles waltl</name>
    <name type="common">Iberian ribbed newt</name>
    <dbReference type="NCBI Taxonomy" id="8319"/>
    <lineage>
        <taxon>Eukaryota</taxon>
        <taxon>Metazoa</taxon>
        <taxon>Chordata</taxon>
        <taxon>Craniata</taxon>
        <taxon>Vertebrata</taxon>
        <taxon>Euteleostomi</taxon>
        <taxon>Amphibia</taxon>
        <taxon>Batrachia</taxon>
        <taxon>Caudata</taxon>
        <taxon>Salamandroidea</taxon>
        <taxon>Salamandridae</taxon>
        <taxon>Pleurodelinae</taxon>
        <taxon>Pleurodeles</taxon>
    </lineage>
</organism>
<comment type="caution">
    <text evidence="1">The sequence shown here is derived from an EMBL/GenBank/DDBJ whole genome shotgun (WGS) entry which is preliminary data.</text>
</comment>
<dbReference type="EMBL" id="JANPWB010000012">
    <property type="protein sequence ID" value="KAJ1115482.1"/>
    <property type="molecule type" value="Genomic_DNA"/>
</dbReference>
<evidence type="ECO:0000313" key="1">
    <source>
        <dbReference type="EMBL" id="KAJ1115482.1"/>
    </source>
</evidence>